<dbReference type="SUPFAM" id="SSF51735">
    <property type="entry name" value="NAD(P)-binding Rossmann-fold domains"/>
    <property type="match status" value="1"/>
</dbReference>
<feature type="domain" description="Alcohol dehydrogenase-like C-terminal" evidence="2">
    <location>
        <begin position="176"/>
        <end position="312"/>
    </location>
</feature>
<dbReference type="InterPro" id="IPR011032">
    <property type="entry name" value="GroES-like_sf"/>
</dbReference>
<keyword evidence="1" id="KW-0560">Oxidoreductase</keyword>
<organism evidence="4 5">
    <name type="scientific">Neonectria ditissima</name>
    <dbReference type="NCBI Taxonomy" id="78410"/>
    <lineage>
        <taxon>Eukaryota</taxon>
        <taxon>Fungi</taxon>
        <taxon>Dikarya</taxon>
        <taxon>Ascomycota</taxon>
        <taxon>Pezizomycotina</taxon>
        <taxon>Sordariomycetes</taxon>
        <taxon>Hypocreomycetidae</taxon>
        <taxon>Hypocreales</taxon>
        <taxon>Nectriaceae</taxon>
        <taxon>Neonectria</taxon>
    </lineage>
</organism>
<dbReference type="OrthoDB" id="5407715at2759"/>
<accession>A0A0P7C2Y6</accession>
<dbReference type="InterPro" id="IPR036291">
    <property type="entry name" value="NAD(P)-bd_dom_sf"/>
</dbReference>
<evidence type="ECO:0000313" key="4">
    <source>
        <dbReference type="EMBL" id="KPM46255.1"/>
    </source>
</evidence>
<protein>
    <submittedName>
        <fullName evidence="4">Uncharacterized protein</fullName>
    </submittedName>
</protein>
<dbReference type="Pfam" id="PF08240">
    <property type="entry name" value="ADH_N"/>
    <property type="match status" value="1"/>
</dbReference>
<sequence>MGLTKDLNNRALWLSSFDEPLSIVDLPIPEANAGTVVIQVLAAPIVPYTNLVHSGKLPQLNLSLPLVPNPNAIGRVHAVGPDATKIKLGDLVYADATIRAREDPDVAIMSGHHGGEGPQGQRLMKGEWRDGSLSSSRRSLLQSIAHYSVAGGATMEAADVRVAETVIIGPSGGSFGGLAVEVALTLGANVIALRRNEVKLKEMKEKLNGHPRLSYVVMTCDDDADTEAILRATPNGSGAHVYNDWTPGTLDEAPFLYAAVRALKREGRVVLSGGTPGNIRIPYAFAVHKGLKIIGKWMCSRKTLELLVSMIEQGVLQIGEETGTETSVFGLEDHEKAIEHAAQAGGWRKYTVIAPNV</sequence>
<dbReference type="STRING" id="78410.A0A0P7C2Y6"/>
<name>A0A0P7C2Y6_9HYPO</name>
<dbReference type="PANTHER" id="PTHR43401">
    <property type="entry name" value="L-THREONINE 3-DEHYDROGENASE"/>
    <property type="match status" value="1"/>
</dbReference>
<dbReference type="SUPFAM" id="SSF50129">
    <property type="entry name" value="GroES-like"/>
    <property type="match status" value="1"/>
</dbReference>
<dbReference type="InterPro" id="IPR050129">
    <property type="entry name" value="Zn_alcohol_dh"/>
</dbReference>
<dbReference type="Gene3D" id="3.90.180.10">
    <property type="entry name" value="Medium-chain alcohol dehydrogenases, catalytic domain"/>
    <property type="match status" value="2"/>
</dbReference>
<evidence type="ECO:0000259" key="3">
    <source>
        <dbReference type="Pfam" id="PF08240"/>
    </source>
</evidence>
<dbReference type="AlphaFoldDB" id="A0A0P7C2Y6"/>
<dbReference type="Proteomes" id="UP000050424">
    <property type="component" value="Unassembled WGS sequence"/>
</dbReference>
<dbReference type="InterPro" id="IPR013149">
    <property type="entry name" value="ADH-like_C"/>
</dbReference>
<feature type="domain" description="Alcohol dehydrogenase-like N-terminal" evidence="3">
    <location>
        <begin position="33"/>
        <end position="97"/>
    </location>
</feature>
<evidence type="ECO:0000313" key="5">
    <source>
        <dbReference type="Proteomes" id="UP000050424"/>
    </source>
</evidence>
<evidence type="ECO:0000259" key="2">
    <source>
        <dbReference type="Pfam" id="PF00107"/>
    </source>
</evidence>
<dbReference type="InterPro" id="IPR013154">
    <property type="entry name" value="ADH-like_N"/>
</dbReference>
<comment type="caution">
    <text evidence="4">The sequence shown here is derived from an EMBL/GenBank/DDBJ whole genome shotgun (WGS) entry which is preliminary data.</text>
</comment>
<keyword evidence="5" id="KW-1185">Reference proteome</keyword>
<dbReference type="Pfam" id="PF00107">
    <property type="entry name" value="ADH_zinc_N"/>
    <property type="match status" value="1"/>
</dbReference>
<evidence type="ECO:0000256" key="1">
    <source>
        <dbReference type="ARBA" id="ARBA00023002"/>
    </source>
</evidence>
<gene>
    <name evidence="4" type="ORF">AK830_g265</name>
</gene>
<dbReference type="GO" id="GO:0016491">
    <property type="term" value="F:oxidoreductase activity"/>
    <property type="evidence" value="ECO:0007669"/>
    <property type="project" value="UniProtKB-KW"/>
</dbReference>
<dbReference type="EMBL" id="LKCW01000002">
    <property type="protein sequence ID" value="KPM46255.1"/>
    <property type="molecule type" value="Genomic_DNA"/>
</dbReference>
<reference evidence="4 5" key="1">
    <citation type="submission" date="2015-09" db="EMBL/GenBank/DDBJ databases">
        <title>Draft genome of a European isolate of the apple canker pathogen Neonectria ditissima.</title>
        <authorList>
            <person name="Gomez-Cortecero A."/>
            <person name="Harrison R.J."/>
            <person name="Armitage A.D."/>
        </authorList>
    </citation>
    <scope>NUCLEOTIDE SEQUENCE [LARGE SCALE GENOMIC DNA]</scope>
    <source>
        <strain evidence="4 5">R09/05</strain>
    </source>
</reference>
<dbReference type="PANTHER" id="PTHR43401:SF4">
    <property type="entry name" value="D-ARABINOSE 1-DEHYDROGENASE (NADP(+))"/>
    <property type="match status" value="1"/>
</dbReference>
<dbReference type="Gene3D" id="3.40.50.720">
    <property type="entry name" value="NAD(P)-binding Rossmann-like Domain"/>
    <property type="match status" value="1"/>
</dbReference>
<proteinExistence type="predicted"/>